<reference evidence="2 3" key="2">
    <citation type="journal article" date="2013" name="Biotechnol. Biofuels">
        <title>Global transcriptome analysis of Clostridium thermocellum ATCC 27405 during growth on dilute acid pretreated Populus and switchgrass.</title>
        <authorList>
            <person name="Wilson C.M."/>
            <person name="Rodriguez M.Jr."/>
            <person name="Johnson C.M."/>
            <person name="Martin S.L."/>
            <person name="Chu T.M."/>
            <person name="Wolfinger R.D."/>
            <person name="Hauser L.J."/>
            <person name="Land M.L."/>
            <person name="Klingeman D.M."/>
            <person name="Syed M.H."/>
            <person name="Ragauskas A.J."/>
            <person name="Tschaplinski T.J."/>
            <person name="Mielenz J.R."/>
            <person name="Brown S.D."/>
        </authorList>
    </citation>
    <scope>NUCLEOTIDE SEQUENCE [LARGE SCALE GENOMIC DNA]</scope>
    <source>
        <strain evidence="3">ATCC 27405 / DSM 1237 / JCM 9322 / NBRC 103400 / NCIMB 10682 / NRRL B-4536 / VPI 7372</strain>
    </source>
</reference>
<dbReference type="STRING" id="203119.Cthe_2291"/>
<evidence type="ECO:0000256" key="1">
    <source>
        <dbReference type="SAM" id="Phobius"/>
    </source>
</evidence>
<protein>
    <submittedName>
        <fullName evidence="2">Uncharacterized protein</fullName>
    </submittedName>
</protein>
<organism evidence="2 3">
    <name type="scientific">Acetivibrio thermocellus (strain ATCC 27405 / DSM 1237 / JCM 9322 / NBRC 103400 / NCIMB 10682 / NRRL B-4536 / VPI 7372)</name>
    <name type="common">Clostridium thermocellum</name>
    <dbReference type="NCBI Taxonomy" id="203119"/>
    <lineage>
        <taxon>Bacteria</taxon>
        <taxon>Bacillati</taxon>
        <taxon>Bacillota</taxon>
        <taxon>Clostridia</taxon>
        <taxon>Eubacteriales</taxon>
        <taxon>Oscillospiraceae</taxon>
        <taxon>Acetivibrio</taxon>
    </lineage>
</organism>
<keyword evidence="1" id="KW-0812">Transmembrane</keyword>
<dbReference type="KEGG" id="cth:Cthe_2291"/>
<feature type="transmembrane region" description="Helical" evidence="1">
    <location>
        <begin position="38"/>
        <end position="55"/>
    </location>
</feature>
<evidence type="ECO:0000313" key="3">
    <source>
        <dbReference type="Proteomes" id="UP000002145"/>
    </source>
</evidence>
<feature type="transmembrane region" description="Helical" evidence="1">
    <location>
        <begin position="61"/>
        <end position="83"/>
    </location>
</feature>
<evidence type="ECO:0000313" key="2">
    <source>
        <dbReference type="EMBL" id="ABN53493.1"/>
    </source>
</evidence>
<feature type="transmembrane region" description="Helical" evidence="1">
    <location>
        <begin position="12"/>
        <end position="31"/>
    </location>
</feature>
<keyword evidence="1" id="KW-0472">Membrane</keyword>
<sequence length="96" mass="10684">MASIYRGSVMGFLTGYGTLVLLISASINFEYIPLIGKYTLLSIINPASIMFLYLLEQKIVVFFGFVYYIALTAFLINMCASLVNKIDVSIPLRENG</sequence>
<dbReference type="AlphaFoldDB" id="A3DHR4"/>
<dbReference type="HOGENOM" id="CLU_2354891_0_0_9"/>
<dbReference type="Proteomes" id="UP000002145">
    <property type="component" value="Chromosome"/>
</dbReference>
<reference evidence="3" key="1">
    <citation type="submission" date="2007-02" db="EMBL/GenBank/DDBJ databases">
        <title>Complete sequence of Clostridium thermocellum ATCC 27405.</title>
        <authorList>
            <consortium name="US DOE Joint Genome Institute"/>
            <person name="Copeland A."/>
            <person name="Lucas S."/>
            <person name="Lapidus A."/>
            <person name="Barry K."/>
            <person name="Detter J.C."/>
            <person name="Glavina del Rio T."/>
            <person name="Hammon N."/>
            <person name="Israni S."/>
            <person name="Dalin E."/>
            <person name="Tice H."/>
            <person name="Pitluck S."/>
            <person name="Chertkov O."/>
            <person name="Brettin T."/>
            <person name="Bruce D."/>
            <person name="Han C."/>
            <person name="Tapia R."/>
            <person name="Gilna P."/>
            <person name="Schmutz J."/>
            <person name="Larimer F."/>
            <person name="Land M."/>
            <person name="Hauser L."/>
            <person name="Kyrpides N."/>
            <person name="Mikhailova N."/>
            <person name="Wu J.H.D."/>
            <person name="Newcomb M."/>
            <person name="Richardson P."/>
        </authorList>
    </citation>
    <scope>NUCLEOTIDE SEQUENCE [LARGE SCALE GENOMIC DNA]</scope>
    <source>
        <strain evidence="3">ATCC 27405 / DSM 1237 / JCM 9322 / NBRC 103400 / NCIMB 10682 / NRRL B-4536 / VPI 7372</strain>
    </source>
</reference>
<keyword evidence="1" id="KW-1133">Transmembrane helix</keyword>
<dbReference type="EMBL" id="CP000568">
    <property type="protein sequence ID" value="ABN53493.1"/>
    <property type="molecule type" value="Genomic_DNA"/>
</dbReference>
<gene>
    <name evidence="2" type="ordered locus">Cthe_2291</name>
</gene>
<accession>A3DHR4</accession>
<name>A3DHR4_ACET2</name>
<keyword evidence="3" id="KW-1185">Reference proteome</keyword>
<proteinExistence type="predicted"/>